<name>A0A1H5JW00_9PSED</name>
<dbReference type="Proteomes" id="UP000198985">
    <property type="component" value="Unassembled WGS sequence"/>
</dbReference>
<organism evidence="1 2">
    <name type="scientific">Pseudomonas migulae</name>
    <dbReference type="NCBI Taxonomy" id="78543"/>
    <lineage>
        <taxon>Bacteria</taxon>
        <taxon>Pseudomonadati</taxon>
        <taxon>Pseudomonadota</taxon>
        <taxon>Gammaproteobacteria</taxon>
        <taxon>Pseudomonadales</taxon>
        <taxon>Pseudomonadaceae</taxon>
        <taxon>Pseudomonas</taxon>
    </lineage>
</organism>
<dbReference type="AlphaFoldDB" id="A0A1H5JW00"/>
<accession>A0A1H5JW00</accession>
<protein>
    <submittedName>
        <fullName evidence="1">Uncharacterized protein</fullName>
    </submittedName>
</protein>
<dbReference type="EMBL" id="FNTY01000002">
    <property type="protein sequence ID" value="SEE56540.1"/>
    <property type="molecule type" value="Genomic_DNA"/>
</dbReference>
<proteinExistence type="predicted"/>
<gene>
    <name evidence="1" type="ORF">SAMN04490194_2824</name>
</gene>
<evidence type="ECO:0000313" key="1">
    <source>
        <dbReference type="EMBL" id="SEE56540.1"/>
    </source>
</evidence>
<sequence length="446" mass="48022">MTIQLKAGTVAANPWELASLFVNDKLVPWQGAVVLLRGQDNDVRVEAPPELARQLNLELVESGGLKLEAFPKFGDWVDPDNGNFNWKIKSDDDLSGKITLLFLSKEEVAPWPLECWAVSTDLNQEKPTVKVDNIGYPPGGFLWFWNDSKTVTVTFPAESPMQDYPLTLTAILVAGLQDGDVSVVQSKPHEWTVSANSARTGRFKLELTGQGMTIGVTLPQSRVLSQSLDNEAALKQNGSLIPAGGHFTGGSEYTLTLDYKGAQTLIGVPLAIQLIPAGDITAADFSSAPTAGHLTPIHSWTVKLNHLKSGTFGLKVYTEGEKGRLITANHQLSKPNYSGVTLKFAIIGGIDAPVPPDMVMVGIINSFPLSAKLMFPGTIPLIGVSVKIVAPEKDTFTGTTNSNGFFTTPLIGYRTVGIRECTAEATLPDGTKRTASVLINVQRENL</sequence>
<evidence type="ECO:0000313" key="2">
    <source>
        <dbReference type="Proteomes" id="UP000198985"/>
    </source>
</evidence>
<reference evidence="1 2" key="1">
    <citation type="submission" date="2016-10" db="EMBL/GenBank/DDBJ databases">
        <authorList>
            <person name="de Groot N.N."/>
        </authorList>
    </citation>
    <scope>NUCLEOTIDE SEQUENCE [LARGE SCALE GENOMIC DNA]</scope>
    <source>
        <strain evidence="1 2">BS3662</strain>
    </source>
</reference>
<dbReference type="RefSeq" id="WP_084320875.1">
    <property type="nucleotide sequence ID" value="NZ_FNTY01000002.1"/>
</dbReference>